<dbReference type="PANTHER" id="PTHR12131">
    <property type="entry name" value="ATP-DEPENDENT RNA AND DNA HELICASE"/>
    <property type="match status" value="1"/>
</dbReference>
<reference evidence="8 9" key="1">
    <citation type="journal article" date="2014" name="BMC Genomics">
        <title>Oil accumulation mechanisms of the oleaginous microalga Chlorella protothecoides revealed through its genome, transcriptomes, and proteomes.</title>
        <authorList>
            <person name="Gao C."/>
            <person name="Wang Y."/>
            <person name="Shen Y."/>
            <person name="Yan D."/>
            <person name="He X."/>
            <person name="Dai J."/>
            <person name="Wu Q."/>
        </authorList>
    </citation>
    <scope>NUCLEOTIDE SEQUENCE [LARGE SCALE GENOMIC DNA]</scope>
    <source>
        <strain evidence="8 9">0710</strain>
    </source>
</reference>
<sequence>MCLVLLSSSCDIVHLGVSLLYPEASPSTFREIKAIKYIVRGRSVVVSAPTGSGKTAIAEACMRHFLGAGRRIIYTTPLKALSNQKLVEMRQRFGVEAVGLQTGDASVNIAAPLVIMTTEILRNQLYRSRTMAPDGVEGAEAATDAAGDDDFEDVALVVLDEVHYLGDPWRGSVWEEVLINLPPHILVLGMSATVKNPGDLAGWIRQVHGECSVVSSTHRPVPLTWHYCHADAELARARLKPLLARGGRRLHPSLLVSVVERTEEDDWLSVPRARRVPSMAQGRSMMVVVVRLLNSKGMLPALWFCFSRRECDLCAIALPTQGIDLTTPKEREAIQRHIDLAREGAPEAVREDLVPSLLAGIASHHAGCLPAWKTLVEHLFQQGLLKLVIATETLAAGINMPARTSLISTMTRRSGEGFAALRHNDLQQMAGRAGRRGYDTEGHCVVVASKWDEPSAAWEVLKGGPEPLESQFSAGYSMALSLLATRSLPDARAFLHKSFLRYMGGAATRQRLAEVAALERAAEDLRRELGAADGVGSEPELWQRFRAAQEAARSAKAAGRRLRSAVRAAHGGAMAERVAEARRETPCPAVALDLEGRLLDPGAGPDSLALLPAWLLGPSEVDGKDDGWEAAADAAPAPPRYVCLGADNRLYDVPAHVLAGGTAGWTAALPGPGAFEVARPDPGTLRSLRACADDLATVKHDATSEGRMGDTTPMGTPPPPPRSIPLSPLGEAARQLHGGNELWLALALTHAALQDLAPEHLAGALAALAAGDALSRPGLRVAYPAAPAAAAALEALEGARLELERAQAGAGVEVPVTLDARVAGLAQAWAAGASWAQLAADSSLDDGDVARLLMRTVDLARQAAHCEQLLPELRAAARKVVRAMDRSPISDLVH</sequence>
<dbReference type="GO" id="GO:0016787">
    <property type="term" value="F:hydrolase activity"/>
    <property type="evidence" value="ECO:0007669"/>
    <property type="project" value="UniProtKB-KW"/>
</dbReference>
<proteinExistence type="predicted"/>
<keyword evidence="4" id="KW-0067">ATP-binding</keyword>
<dbReference type="SMART" id="SM00487">
    <property type="entry name" value="DEXDc"/>
    <property type="match status" value="1"/>
</dbReference>
<keyword evidence="5" id="KW-0175">Coiled coil</keyword>
<dbReference type="GO" id="GO:0005524">
    <property type="term" value="F:ATP binding"/>
    <property type="evidence" value="ECO:0007669"/>
    <property type="project" value="UniProtKB-KW"/>
</dbReference>
<evidence type="ECO:0000313" key="8">
    <source>
        <dbReference type="EMBL" id="KFM25713.1"/>
    </source>
</evidence>
<dbReference type="InterPro" id="IPR012961">
    <property type="entry name" value="Ski2/MTR4_C"/>
</dbReference>
<dbReference type="InterPro" id="IPR050699">
    <property type="entry name" value="RNA-DNA_Helicase"/>
</dbReference>
<evidence type="ECO:0000256" key="1">
    <source>
        <dbReference type="ARBA" id="ARBA00022741"/>
    </source>
</evidence>
<dbReference type="InterPro" id="IPR003593">
    <property type="entry name" value="AAA+_ATPase"/>
</dbReference>
<dbReference type="InterPro" id="IPR027417">
    <property type="entry name" value="P-loop_NTPase"/>
</dbReference>
<dbReference type="GeneID" id="23613946"/>
<evidence type="ECO:0000313" key="9">
    <source>
        <dbReference type="Proteomes" id="UP000028924"/>
    </source>
</evidence>
<protein>
    <submittedName>
        <fullName evidence="8">DEAD-box ATP-dependent RNA helicase ISE2, chloroplastic</fullName>
    </submittedName>
</protein>
<dbReference type="RefSeq" id="XP_011398609.1">
    <property type="nucleotide sequence ID" value="XM_011400307.1"/>
</dbReference>
<dbReference type="PROSITE" id="PS51194">
    <property type="entry name" value="HELICASE_CTER"/>
    <property type="match status" value="1"/>
</dbReference>
<dbReference type="Proteomes" id="UP000028924">
    <property type="component" value="Unassembled WGS sequence"/>
</dbReference>
<dbReference type="InterPro" id="IPR001650">
    <property type="entry name" value="Helicase_C-like"/>
</dbReference>
<dbReference type="GO" id="GO:0004386">
    <property type="term" value="F:helicase activity"/>
    <property type="evidence" value="ECO:0007669"/>
    <property type="project" value="UniProtKB-KW"/>
</dbReference>
<organism evidence="8 9">
    <name type="scientific">Auxenochlorella protothecoides</name>
    <name type="common">Green microalga</name>
    <name type="synonym">Chlorella protothecoides</name>
    <dbReference type="NCBI Taxonomy" id="3075"/>
    <lineage>
        <taxon>Eukaryota</taxon>
        <taxon>Viridiplantae</taxon>
        <taxon>Chlorophyta</taxon>
        <taxon>core chlorophytes</taxon>
        <taxon>Trebouxiophyceae</taxon>
        <taxon>Chlorellales</taxon>
        <taxon>Chlorellaceae</taxon>
        <taxon>Auxenochlorella</taxon>
    </lineage>
</organism>
<dbReference type="PROSITE" id="PS51192">
    <property type="entry name" value="HELICASE_ATP_BIND_1"/>
    <property type="match status" value="1"/>
</dbReference>
<dbReference type="Pfam" id="PF00270">
    <property type="entry name" value="DEAD"/>
    <property type="match status" value="1"/>
</dbReference>
<dbReference type="STRING" id="3075.A0A087SJ09"/>
<dbReference type="SUPFAM" id="SSF52540">
    <property type="entry name" value="P-loop containing nucleoside triphosphate hydrolases"/>
    <property type="match status" value="1"/>
</dbReference>
<dbReference type="InterPro" id="IPR014001">
    <property type="entry name" value="Helicase_ATP-bd"/>
</dbReference>
<evidence type="ECO:0000256" key="2">
    <source>
        <dbReference type="ARBA" id="ARBA00022801"/>
    </source>
</evidence>
<dbReference type="SMART" id="SM00490">
    <property type="entry name" value="HELICc"/>
    <property type="match status" value="1"/>
</dbReference>
<evidence type="ECO:0000256" key="5">
    <source>
        <dbReference type="SAM" id="Coils"/>
    </source>
</evidence>
<dbReference type="SMART" id="SM01142">
    <property type="entry name" value="DSHCT"/>
    <property type="match status" value="1"/>
</dbReference>
<dbReference type="GO" id="GO:0003676">
    <property type="term" value="F:nucleic acid binding"/>
    <property type="evidence" value="ECO:0007669"/>
    <property type="project" value="InterPro"/>
</dbReference>
<dbReference type="AlphaFoldDB" id="A0A087SJ09"/>
<keyword evidence="1" id="KW-0547">Nucleotide-binding</keyword>
<dbReference type="eggNOG" id="KOG0947">
    <property type="taxonomic scope" value="Eukaryota"/>
</dbReference>
<dbReference type="Pfam" id="PF08148">
    <property type="entry name" value="DSHCT"/>
    <property type="match status" value="1"/>
</dbReference>
<dbReference type="InterPro" id="IPR011545">
    <property type="entry name" value="DEAD/DEAH_box_helicase_dom"/>
</dbReference>
<dbReference type="Gene3D" id="3.40.50.300">
    <property type="entry name" value="P-loop containing nucleotide triphosphate hydrolases"/>
    <property type="match status" value="2"/>
</dbReference>
<dbReference type="EMBL" id="KL662122">
    <property type="protein sequence ID" value="KFM25713.1"/>
    <property type="molecule type" value="Genomic_DNA"/>
</dbReference>
<evidence type="ECO:0000256" key="3">
    <source>
        <dbReference type="ARBA" id="ARBA00022806"/>
    </source>
</evidence>
<name>A0A087SJ09_AUXPR</name>
<dbReference type="OrthoDB" id="64767at2759"/>
<evidence type="ECO:0000259" key="7">
    <source>
        <dbReference type="PROSITE" id="PS51194"/>
    </source>
</evidence>
<keyword evidence="9" id="KW-1185">Reference proteome</keyword>
<feature type="domain" description="Helicase ATP-binding" evidence="6">
    <location>
        <begin position="35"/>
        <end position="212"/>
    </location>
</feature>
<accession>A0A087SJ09</accession>
<dbReference type="SMART" id="SM00382">
    <property type="entry name" value="AAA"/>
    <property type="match status" value="1"/>
</dbReference>
<gene>
    <name evidence="8" type="ORF">F751_2555</name>
</gene>
<dbReference type="GO" id="GO:0055087">
    <property type="term" value="C:Ski complex"/>
    <property type="evidence" value="ECO:0007669"/>
    <property type="project" value="TreeGrafter"/>
</dbReference>
<keyword evidence="2" id="KW-0378">Hydrolase</keyword>
<feature type="domain" description="Helicase C-terminal" evidence="7">
    <location>
        <begin position="281"/>
        <end position="484"/>
    </location>
</feature>
<dbReference type="PANTHER" id="PTHR12131:SF1">
    <property type="entry name" value="ATP-DEPENDENT RNA HELICASE SUPV3L1, MITOCHONDRIAL-RELATED"/>
    <property type="match status" value="1"/>
</dbReference>
<dbReference type="CDD" id="cd18795">
    <property type="entry name" value="SF2_C_Ski2"/>
    <property type="match status" value="1"/>
</dbReference>
<feature type="coiled-coil region" evidence="5">
    <location>
        <begin position="508"/>
        <end position="535"/>
    </location>
</feature>
<evidence type="ECO:0000256" key="4">
    <source>
        <dbReference type="ARBA" id="ARBA00022840"/>
    </source>
</evidence>
<dbReference type="KEGG" id="apro:F751_2555"/>
<keyword evidence="3 8" id="KW-0347">Helicase</keyword>
<dbReference type="GO" id="GO:0070478">
    <property type="term" value="P:nuclear-transcribed mRNA catabolic process, 3'-5' exonucleolytic nonsense-mediated decay"/>
    <property type="evidence" value="ECO:0007669"/>
    <property type="project" value="TreeGrafter"/>
</dbReference>
<evidence type="ECO:0000259" key="6">
    <source>
        <dbReference type="PROSITE" id="PS51192"/>
    </source>
</evidence>
<dbReference type="Gene3D" id="1.10.3380.30">
    <property type="match status" value="1"/>
</dbReference>